<dbReference type="EMBL" id="JAINDJ010000005">
    <property type="protein sequence ID" value="KAG9446737.1"/>
    <property type="molecule type" value="Genomic_DNA"/>
</dbReference>
<feature type="region of interest" description="Disordered" evidence="10">
    <location>
        <begin position="612"/>
        <end position="640"/>
    </location>
</feature>
<feature type="region of interest" description="Disordered" evidence="10">
    <location>
        <begin position="92"/>
        <end position="116"/>
    </location>
</feature>
<feature type="domain" description="PB1" evidence="12">
    <location>
        <begin position="4"/>
        <end position="89"/>
    </location>
</feature>
<feature type="compositionally biased region" description="Low complexity" evidence="10">
    <location>
        <begin position="92"/>
        <end position="103"/>
    </location>
</feature>
<evidence type="ECO:0008006" key="15">
    <source>
        <dbReference type="Google" id="ProtNLM"/>
    </source>
</evidence>
<evidence type="ECO:0000256" key="9">
    <source>
        <dbReference type="PROSITE-ProRule" id="PRU00228"/>
    </source>
</evidence>
<dbReference type="AlphaFoldDB" id="A0AAV7ED22"/>
<evidence type="ECO:0000256" key="6">
    <source>
        <dbReference type="ARBA" id="ARBA00022833"/>
    </source>
</evidence>
<evidence type="ECO:0000256" key="4">
    <source>
        <dbReference type="ARBA" id="ARBA00022723"/>
    </source>
</evidence>
<sequence length="846" mass="93451">MEFDLVIKVKYGDTLRRFNAFVSEKDMKLNMVELTEKIRTFFNLSPDADLTLTYIDEDKDMVTLVVDEDLRDAIFFQRLNPLRIMAALNSSQSSFSPSRPISQGGTPLRPPRVQAQPPDNNFGLQEMMKTAPRPLIDAALKLSSDLMTSGTTSVPNITELVTCATNLALSSLGQLSQGQVGGTSSGAPGSRSHPNVDLKLSQESSKDSSLIPVEENVVDQSKEGALNQEGKMEPLHSVTPVAHSKNDSGVTSTFKVPLADTDQHKKSVDKPLDLLTGGSQHSGSISIPVHENDQKNKLPADSVGLSVESVGISPDRDVVFVDNMGEEISDPPQQFSSNMQHPFKRSSSHHEGMLHTFHRGVQCDGCGMHPIVGPRFKSKVKENYDLCNICFSEIGNQDEYTRIDRATAFCRSSGSFRGRCRPLHPVRISMMPFRGHGQKLFKPKLESRFIQDVTVIDGTIMPPSTQFTKIWRMRNNGTMTWPILTQLVWIGGDRFGDRGSVELEIPPHGLPVDEELDIAVDFTAPTRPGRYISYWRMASPSGQKFGQRVWVLIQVDVSDRNTTLNTSHPDLNLNFPPESGVTDQKGKGFIDVNVEPTESDPVEVIDPNMSAEHDKPLVSGKSSENVEADIPADNGNERSDTVTYPIVDVSAPPLSTSSATVQQLETTNAIEAALLKELEEMGFRSRDLNTLVLRKNDYILESSLDDLCGMVVCNPSEDVEADSSVVNQKKPSASYPVVDVWEPPPTTAGAMKQPSEEANPAEEVLLKELEEMGFKQTELNREVLWKNEYVLESALDDLCAISGWDPILEELQEMGFSDRQLNKRLLIKNAGSIMRVVMDLIAGEKI</sequence>
<dbReference type="SMART" id="SM00291">
    <property type="entry name" value="ZnF_ZZ"/>
    <property type="match status" value="1"/>
</dbReference>
<feature type="region of interest" description="Disordered" evidence="10">
    <location>
        <begin position="176"/>
        <end position="219"/>
    </location>
</feature>
<protein>
    <recommendedName>
        <fullName evidence="15">NBR1</fullName>
    </recommendedName>
</protein>
<dbReference type="SUPFAM" id="SSF54277">
    <property type="entry name" value="CAD &amp; PB1 domains"/>
    <property type="match status" value="1"/>
</dbReference>
<evidence type="ECO:0000256" key="2">
    <source>
        <dbReference type="ARBA" id="ARBA00022448"/>
    </source>
</evidence>
<dbReference type="Pfam" id="PF00564">
    <property type="entry name" value="PB1"/>
    <property type="match status" value="1"/>
</dbReference>
<dbReference type="Gene3D" id="3.10.20.90">
    <property type="entry name" value="Phosphatidylinositol 3-kinase Catalytic Subunit, Chain A, domain 1"/>
    <property type="match status" value="1"/>
</dbReference>
<dbReference type="InterPro" id="IPR032350">
    <property type="entry name" value="Nbr1_FW"/>
</dbReference>
<dbReference type="InterPro" id="IPR000433">
    <property type="entry name" value="Znf_ZZ"/>
</dbReference>
<dbReference type="GO" id="GO:0006914">
    <property type="term" value="P:autophagy"/>
    <property type="evidence" value="ECO:0007669"/>
    <property type="project" value="UniProtKB-KW"/>
</dbReference>
<dbReference type="PANTHER" id="PTHR20930:SF0">
    <property type="entry name" value="PROTEIN ILRUN"/>
    <property type="match status" value="1"/>
</dbReference>
<evidence type="ECO:0000259" key="11">
    <source>
        <dbReference type="PROSITE" id="PS50135"/>
    </source>
</evidence>
<dbReference type="InterPro" id="IPR053793">
    <property type="entry name" value="PB1-like"/>
</dbReference>
<dbReference type="InterPro" id="IPR043145">
    <property type="entry name" value="Znf_ZZ_sf"/>
</dbReference>
<dbReference type="InterPro" id="IPR013783">
    <property type="entry name" value="Ig-like_fold"/>
</dbReference>
<feature type="region of interest" description="Disordered" evidence="10">
    <location>
        <begin position="736"/>
        <end position="757"/>
    </location>
</feature>
<name>A0AAV7ED22_ARIFI</name>
<dbReference type="SUPFAM" id="SSF57850">
    <property type="entry name" value="RING/U-box"/>
    <property type="match status" value="1"/>
</dbReference>
<dbReference type="Gene3D" id="2.60.40.10">
    <property type="entry name" value="Immunoglobulins"/>
    <property type="match status" value="1"/>
</dbReference>
<organism evidence="13 14">
    <name type="scientific">Aristolochia fimbriata</name>
    <name type="common">White veined hardy Dutchman's pipe vine</name>
    <dbReference type="NCBI Taxonomy" id="158543"/>
    <lineage>
        <taxon>Eukaryota</taxon>
        <taxon>Viridiplantae</taxon>
        <taxon>Streptophyta</taxon>
        <taxon>Embryophyta</taxon>
        <taxon>Tracheophyta</taxon>
        <taxon>Spermatophyta</taxon>
        <taxon>Magnoliopsida</taxon>
        <taxon>Magnoliidae</taxon>
        <taxon>Piperales</taxon>
        <taxon>Aristolochiaceae</taxon>
        <taxon>Aristolochia</taxon>
    </lineage>
</organism>
<evidence type="ECO:0000259" key="12">
    <source>
        <dbReference type="PROSITE" id="PS51745"/>
    </source>
</evidence>
<proteinExistence type="predicted"/>
<dbReference type="Gene3D" id="3.30.60.90">
    <property type="match status" value="1"/>
</dbReference>
<evidence type="ECO:0000256" key="10">
    <source>
        <dbReference type="SAM" id="MobiDB-lite"/>
    </source>
</evidence>
<dbReference type="Proteomes" id="UP000825729">
    <property type="component" value="Unassembled WGS sequence"/>
</dbReference>
<dbReference type="FunFam" id="1.10.8.10:FF:000085">
    <property type="entry name" value="protein NBR1 homolog"/>
    <property type="match status" value="1"/>
</dbReference>
<dbReference type="SMART" id="SM00666">
    <property type="entry name" value="PB1"/>
    <property type="match status" value="1"/>
</dbReference>
<dbReference type="InterPro" id="IPR000270">
    <property type="entry name" value="PB1_dom"/>
</dbReference>
<dbReference type="InterPro" id="IPR009060">
    <property type="entry name" value="UBA-like_sf"/>
</dbReference>
<dbReference type="PROSITE" id="PS50135">
    <property type="entry name" value="ZF_ZZ_2"/>
    <property type="match status" value="1"/>
</dbReference>
<dbReference type="PANTHER" id="PTHR20930">
    <property type="entry name" value="OVARIAN CARCINOMA ANTIGEN CA125-RELATED"/>
    <property type="match status" value="1"/>
</dbReference>
<dbReference type="Pfam" id="PF16158">
    <property type="entry name" value="N_BRCA1_IG"/>
    <property type="match status" value="1"/>
</dbReference>
<evidence type="ECO:0000256" key="3">
    <source>
        <dbReference type="ARBA" id="ARBA00022554"/>
    </source>
</evidence>
<dbReference type="GO" id="GO:0015031">
    <property type="term" value="P:protein transport"/>
    <property type="evidence" value="ECO:0007669"/>
    <property type="project" value="UniProtKB-KW"/>
</dbReference>
<dbReference type="GO" id="GO:0005773">
    <property type="term" value="C:vacuole"/>
    <property type="evidence" value="ECO:0007669"/>
    <property type="project" value="UniProtKB-SubCell"/>
</dbReference>
<dbReference type="InterPro" id="IPR056893">
    <property type="entry name" value="UBA_Nbr1_C"/>
</dbReference>
<keyword evidence="8" id="KW-0072">Autophagy</keyword>
<evidence type="ECO:0000256" key="7">
    <source>
        <dbReference type="ARBA" id="ARBA00022927"/>
    </source>
</evidence>
<comment type="caution">
    <text evidence="13">The sequence shown here is derived from an EMBL/GenBank/DDBJ whole genome shotgun (WGS) entry which is preliminary data.</text>
</comment>
<dbReference type="SUPFAM" id="SSF46934">
    <property type="entry name" value="UBA-like"/>
    <property type="match status" value="1"/>
</dbReference>
<keyword evidence="7" id="KW-0653">Protein transport</keyword>
<dbReference type="Gene3D" id="1.10.8.10">
    <property type="entry name" value="DNA helicase RuvA subunit, C-terminal domain"/>
    <property type="match status" value="3"/>
</dbReference>
<accession>A0AAV7ED22</accession>
<dbReference type="GO" id="GO:0008270">
    <property type="term" value="F:zinc ion binding"/>
    <property type="evidence" value="ECO:0007669"/>
    <property type="project" value="UniProtKB-KW"/>
</dbReference>
<comment type="subcellular location">
    <subcellularLocation>
        <location evidence="1">Vacuole</location>
    </subcellularLocation>
</comment>
<gene>
    <name evidence="13" type="ORF">H6P81_012865</name>
</gene>
<keyword evidence="6" id="KW-0862">Zinc</keyword>
<evidence type="ECO:0000313" key="13">
    <source>
        <dbReference type="EMBL" id="KAG9446737.1"/>
    </source>
</evidence>
<dbReference type="PROSITE" id="PS51745">
    <property type="entry name" value="PB1"/>
    <property type="match status" value="1"/>
</dbReference>
<reference evidence="13 14" key="1">
    <citation type="submission" date="2021-07" db="EMBL/GenBank/DDBJ databases">
        <title>The Aristolochia fimbriata genome: insights into angiosperm evolution, floral development and chemical biosynthesis.</title>
        <authorList>
            <person name="Jiao Y."/>
        </authorList>
    </citation>
    <scope>NUCLEOTIDE SEQUENCE [LARGE SCALE GENOMIC DNA]</scope>
    <source>
        <strain evidence="13">IBCAS-2021</strain>
        <tissue evidence="13">Leaf</tissue>
    </source>
</reference>
<dbReference type="CDD" id="cd14319">
    <property type="entry name" value="UBA_NBR1"/>
    <property type="match status" value="1"/>
</dbReference>
<evidence type="ECO:0000256" key="1">
    <source>
        <dbReference type="ARBA" id="ARBA00004116"/>
    </source>
</evidence>
<keyword evidence="3" id="KW-0926">Vacuole</keyword>
<keyword evidence="14" id="KW-1185">Reference proteome</keyword>
<dbReference type="Pfam" id="PF24932">
    <property type="entry name" value="UBA_NBR1_C"/>
    <property type="match status" value="3"/>
</dbReference>
<dbReference type="CDD" id="cd14947">
    <property type="entry name" value="NBR1_like"/>
    <property type="match status" value="1"/>
</dbReference>
<feature type="domain" description="ZZ-type" evidence="11">
    <location>
        <begin position="358"/>
        <end position="408"/>
    </location>
</feature>
<evidence type="ECO:0000256" key="5">
    <source>
        <dbReference type="ARBA" id="ARBA00022771"/>
    </source>
</evidence>
<keyword evidence="4" id="KW-0479">Metal-binding</keyword>
<dbReference type="Pfam" id="PF00569">
    <property type="entry name" value="ZZ"/>
    <property type="match status" value="1"/>
</dbReference>
<evidence type="ECO:0000313" key="14">
    <source>
        <dbReference type="Proteomes" id="UP000825729"/>
    </source>
</evidence>
<keyword evidence="5 9" id="KW-0863">Zinc-finger</keyword>
<keyword evidence="2" id="KW-0813">Transport</keyword>
<evidence type="ECO:0000256" key="8">
    <source>
        <dbReference type="ARBA" id="ARBA00023006"/>
    </source>
</evidence>